<gene>
    <name evidence="2" type="ORF">P154DRAFT_623584</name>
</gene>
<feature type="region of interest" description="Disordered" evidence="1">
    <location>
        <begin position="1"/>
        <end position="36"/>
    </location>
</feature>
<name>A0A6A5WE89_9PLEO</name>
<sequence>MRQAAIASATPGGVSLGHRGPGVATTSTRDPLYGTTADADGRGAQSYWNPPVAAFCDLGGGGAGSVNESANAQRQIRCWMMLWPLEPCAAGESIEEREALARLHGNSKKWDVKSAICSTPNYFFSPLICSGDRQRYLDGPLRHEQNTVPRRTGPRCAAQGAHDDPQETLKQRVWAEGQKVPWGQHRRFEEQMASRPVASPGGSYTCRQPSNGGSLWRDSE</sequence>
<evidence type="ECO:0000256" key="1">
    <source>
        <dbReference type="SAM" id="MobiDB-lite"/>
    </source>
</evidence>
<dbReference type="Proteomes" id="UP000799779">
    <property type="component" value="Unassembled WGS sequence"/>
</dbReference>
<feature type="region of interest" description="Disordered" evidence="1">
    <location>
        <begin position="184"/>
        <end position="220"/>
    </location>
</feature>
<evidence type="ECO:0000313" key="3">
    <source>
        <dbReference type="Proteomes" id="UP000799779"/>
    </source>
</evidence>
<feature type="region of interest" description="Disordered" evidence="1">
    <location>
        <begin position="142"/>
        <end position="168"/>
    </location>
</feature>
<protein>
    <submittedName>
        <fullName evidence="2">Uncharacterized protein</fullName>
    </submittedName>
</protein>
<reference evidence="2" key="1">
    <citation type="journal article" date="2020" name="Stud. Mycol.">
        <title>101 Dothideomycetes genomes: a test case for predicting lifestyles and emergence of pathogens.</title>
        <authorList>
            <person name="Haridas S."/>
            <person name="Albert R."/>
            <person name="Binder M."/>
            <person name="Bloem J."/>
            <person name="Labutti K."/>
            <person name="Salamov A."/>
            <person name="Andreopoulos B."/>
            <person name="Baker S."/>
            <person name="Barry K."/>
            <person name="Bills G."/>
            <person name="Bluhm B."/>
            <person name="Cannon C."/>
            <person name="Castanera R."/>
            <person name="Culley D."/>
            <person name="Daum C."/>
            <person name="Ezra D."/>
            <person name="Gonzalez J."/>
            <person name="Henrissat B."/>
            <person name="Kuo A."/>
            <person name="Liang C."/>
            <person name="Lipzen A."/>
            <person name="Lutzoni F."/>
            <person name="Magnuson J."/>
            <person name="Mondo S."/>
            <person name="Nolan M."/>
            <person name="Ohm R."/>
            <person name="Pangilinan J."/>
            <person name="Park H.-J."/>
            <person name="Ramirez L."/>
            <person name="Alfaro M."/>
            <person name="Sun H."/>
            <person name="Tritt A."/>
            <person name="Yoshinaga Y."/>
            <person name="Zwiers L.-H."/>
            <person name="Turgeon B."/>
            <person name="Goodwin S."/>
            <person name="Spatafora J."/>
            <person name="Crous P."/>
            <person name="Grigoriev I."/>
        </authorList>
    </citation>
    <scope>NUCLEOTIDE SEQUENCE</scope>
    <source>
        <strain evidence="2">CBS 123094</strain>
    </source>
</reference>
<evidence type="ECO:0000313" key="2">
    <source>
        <dbReference type="EMBL" id="KAF1995966.1"/>
    </source>
</evidence>
<proteinExistence type="predicted"/>
<keyword evidence="3" id="KW-1185">Reference proteome</keyword>
<dbReference type="EMBL" id="ML977631">
    <property type="protein sequence ID" value="KAF1995966.1"/>
    <property type="molecule type" value="Genomic_DNA"/>
</dbReference>
<organism evidence="2 3">
    <name type="scientific">Amniculicola lignicola CBS 123094</name>
    <dbReference type="NCBI Taxonomy" id="1392246"/>
    <lineage>
        <taxon>Eukaryota</taxon>
        <taxon>Fungi</taxon>
        <taxon>Dikarya</taxon>
        <taxon>Ascomycota</taxon>
        <taxon>Pezizomycotina</taxon>
        <taxon>Dothideomycetes</taxon>
        <taxon>Pleosporomycetidae</taxon>
        <taxon>Pleosporales</taxon>
        <taxon>Amniculicolaceae</taxon>
        <taxon>Amniculicola</taxon>
    </lineage>
</organism>
<dbReference type="OrthoDB" id="10645568at2759"/>
<dbReference type="AlphaFoldDB" id="A0A6A5WE89"/>
<accession>A0A6A5WE89</accession>